<keyword evidence="2" id="KW-0472">Membrane</keyword>
<dbReference type="Proteomes" id="UP000244335">
    <property type="component" value="Unassembled WGS sequence"/>
</dbReference>
<evidence type="ECO:0008006" key="5">
    <source>
        <dbReference type="Google" id="ProtNLM"/>
    </source>
</evidence>
<evidence type="ECO:0000313" key="3">
    <source>
        <dbReference type="EMBL" id="PVE57023.1"/>
    </source>
</evidence>
<accession>A0AA92HBB2</accession>
<reference evidence="3 4" key="1">
    <citation type="submission" date="2018-04" db="EMBL/GenBank/DDBJ databases">
        <authorList>
            <person name="Hagen T."/>
        </authorList>
    </citation>
    <scope>NUCLEOTIDE SEQUENCE [LARGE SCALE GENOMIC DNA]</scope>
    <source>
        <strain evidence="3 4">TPD7009</strain>
    </source>
</reference>
<evidence type="ECO:0000256" key="1">
    <source>
        <dbReference type="SAM" id="Coils"/>
    </source>
</evidence>
<comment type="caution">
    <text evidence="3">The sequence shown here is derived from an EMBL/GenBank/DDBJ whole genome shotgun (WGS) entry which is preliminary data.</text>
</comment>
<name>A0AA92HBB2_RHIRH</name>
<protein>
    <recommendedName>
        <fullName evidence="5">Chromosome segregation ATPase</fullName>
    </recommendedName>
</protein>
<feature type="coiled-coil region" evidence="1">
    <location>
        <begin position="99"/>
        <end position="252"/>
    </location>
</feature>
<evidence type="ECO:0000313" key="4">
    <source>
        <dbReference type="Proteomes" id="UP000244335"/>
    </source>
</evidence>
<dbReference type="EMBL" id="QDFR01000001">
    <property type="protein sequence ID" value="PVE57023.1"/>
    <property type="molecule type" value="Genomic_DNA"/>
</dbReference>
<organism evidence="3 4">
    <name type="scientific">Rhizobium rhizogenes</name>
    <name type="common">Agrobacterium rhizogenes</name>
    <dbReference type="NCBI Taxonomy" id="359"/>
    <lineage>
        <taxon>Bacteria</taxon>
        <taxon>Pseudomonadati</taxon>
        <taxon>Pseudomonadota</taxon>
        <taxon>Alphaproteobacteria</taxon>
        <taxon>Hyphomicrobiales</taxon>
        <taxon>Rhizobiaceae</taxon>
        <taxon>Rhizobium/Agrobacterium group</taxon>
        <taxon>Rhizobium</taxon>
    </lineage>
</organism>
<keyword evidence="1" id="KW-0175">Coiled coil</keyword>
<dbReference type="AlphaFoldDB" id="A0AA92HBB2"/>
<gene>
    <name evidence="3" type="ORF">DC430_04560</name>
</gene>
<sequence>MIEYALIFGLGFLCAILLVSLIAPAIHRRIVSYTEKRLRATMPMSPQEVRAQKDMARALYAAENARTRQELDSEREKALALKFKNEAAQDDAGRLLAETRELKLQLEQMTLEAGDLRAKARRHEDAVARLTTKLNDAEETAIARTQEISNLTKRVSAISRELDDLKIALSARDLEVEQGKSKASSWRKEREDITRQLEDAAAKARETAQHMNRESRKIARLEDQLAKEMARNADSEMLLERRAQEIARLKERMSGNEGSKDALSTAPLALIQSETSVETPERLSREIEDIRNQGTALTERLLNIKGDTHDEAIRNEISQIAARMIALTAAQEGESSPIPTLIANAESVGGRQSLANRASELMARRAVSS</sequence>
<dbReference type="RefSeq" id="WP_116492022.1">
    <property type="nucleotide sequence ID" value="NZ_QDFR01000001.1"/>
</dbReference>
<keyword evidence="2" id="KW-1133">Transmembrane helix</keyword>
<feature type="transmembrane region" description="Helical" evidence="2">
    <location>
        <begin position="6"/>
        <end position="27"/>
    </location>
</feature>
<proteinExistence type="predicted"/>
<evidence type="ECO:0000256" key="2">
    <source>
        <dbReference type="SAM" id="Phobius"/>
    </source>
</evidence>
<keyword evidence="2" id="KW-0812">Transmembrane</keyword>